<sequence>MRAYRRMAVDRLQRAAREGYGLWLLTLTVEGFPFGRLADQIRITTDLLGRARDGSPYKRLRHEHGVAGFLRALHVTHANGRWHAHLHLVVAAKSFKSARIAAEAISSRYVRQLERRGYAVSKATTDERIVHDPRGLGAYLARSWSPSDRGSPFSLLVAALHGDGRSLAAFEEASHALSRLALLRGNGVLGRAEDAR</sequence>
<protein>
    <recommendedName>
        <fullName evidence="3">Inovirus Gp2 family protein</fullName>
    </recommendedName>
</protein>
<evidence type="ECO:0000313" key="1">
    <source>
        <dbReference type="EMBL" id="PSC05979.1"/>
    </source>
</evidence>
<reference evidence="2" key="1">
    <citation type="submission" date="2018-03" db="EMBL/GenBank/DDBJ databases">
        <authorList>
            <person name="Sun L."/>
            <person name="Liu H."/>
            <person name="Chen W."/>
            <person name="Huang K."/>
            <person name="Liu W."/>
            <person name="Gao X."/>
        </authorList>
    </citation>
    <scope>NUCLEOTIDE SEQUENCE [LARGE SCALE GENOMIC DNA]</scope>
    <source>
        <strain evidence="2">SH9</strain>
    </source>
</reference>
<comment type="caution">
    <text evidence="1">The sequence shown here is derived from an EMBL/GenBank/DDBJ whole genome shotgun (WGS) entry which is preliminary data.</text>
</comment>
<proteinExistence type="predicted"/>
<gene>
    <name evidence="1" type="ORF">SLNSH_06280</name>
</gene>
<organism evidence="1 2">
    <name type="scientific">Alsobacter soli</name>
    <dbReference type="NCBI Taxonomy" id="2109933"/>
    <lineage>
        <taxon>Bacteria</taxon>
        <taxon>Pseudomonadati</taxon>
        <taxon>Pseudomonadota</taxon>
        <taxon>Alphaproteobacteria</taxon>
        <taxon>Hyphomicrobiales</taxon>
        <taxon>Alsobacteraceae</taxon>
        <taxon>Alsobacter</taxon>
    </lineage>
</organism>
<dbReference type="EMBL" id="PVZS01000005">
    <property type="protein sequence ID" value="PSC05979.1"/>
    <property type="molecule type" value="Genomic_DNA"/>
</dbReference>
<evidence type="ECO:0008006" key="3">
    <source>
        <dbReference type="Google" id="ProtNLM"/>
    </source>
</evidence>
<dbReference type="AlphaFoldDB" id="A0A2T1HWU2"/>
<evidence type="ECO:0000313" key="2">
    <source>
        <dbReference type="Proteomes" id="UP000239772"/>
    </source>
</evidence>
<dbReference type="Proteomes" id="UP000239772">
    <property type="component" value="Unassembled WGS sequence"/>
</dbReference>
<accession>A0A2T1HWU2</accession>
<keyword evidence="2" id="KW-1185">Reference proteome</keyword>
<name>A0A2T1HWU2_9HYPH</name>